<dbReference type="PROSITE" id="PS51898">
    <property type="entry name" value="TYR_RECOMBINASE"/>
    <property type="match status" value="1"/>
</dbReference>
<keyword evidence="4" id="KW-0233">DNA recombination</keyword>
<dbReference type="CDD" id="cd00801">
    <property type="entry name" value="INT_P4_C"/>
    <property type="match status" value="1"/>
</dbReference>
<dbReference type="PROSITE" id="PS51900">
    <property type="entry name" value="CB"/>
    <property type="match status" value="1"/>
</dbReference>
<feature type="domain" description="Tyr recombinase" evidence="6">
    <location>
        <begin position="208"/>
        <end position="387"/>
    </location>
</feature>
<dbReference type="Pfam" id="PF13356">
    <property type="entry name" value="Arm-DNA-bind_3"/>
    <property type="match status" value="1"/>
</dbReference>
<comment type="similarity">
    <text evidence="1">Belongs to the 'phage' integrase family.</text>
</comment>
<dbReference type="SUPFAM" id="SSF56349">
    <property type="entry name" value="DNA breaking-rejoining enzymes"/>
    <property type="match status" value="1"/>
</dbReference>
<accession>A0ABS5U3Y2</accession>
<keyword evidence="9" id="KW-1185">Reference proteome</keyword>
<dbReference type="Gene3D" id="3.30.160.390">
    <property type="entry name" value="Integrase, DNA-binding domain"/>
    <property type="match status" value="1"/>
</dbReference>
<dbReference type="PANTHER" id="PTHR30629">
    <property type="entry name" value="PROPHAGE INTEGRASE"/>
    <property type="match status" value="1"/>
</dbReference>
<reference evidence="8 9" key="1">
    <citation type="submission" date="2021-05" db="EMBL/GenBank/DDBJ databases">
        <title>The draft genome of Geobacter chapellei DSM 13688.</title>
        <authorList>
            <person name="Xu Z."/>
            <person name="Masuda Y."/>
            <person name="Itoh H."/>
            <person name="Senoo K."/>
        </authorList>
    </citation>
    <scope>NUCLEOTIDE SEQUENCE [LARGE SCALE GENOMIC DNA]</scope>
    <source>
        <strain evidence="8 9">DSM 13688</strain>
    </source>
</reference>
<dbReference type="InterPro" id="IPR038488">
    <property type="entry name" value="Integrase_DNA-bd_sf"/>
</dbReference>
<dbReference type="Gene3D" id="1.10.443.10">
    <property type="entry name" value="Intergrase catalytic core"/>
    <property type="match status" value="1"/>
</dbReference>
<dbReference type="EMBL" id="JAHDYS010000001">
    <property type="protein sequence ID" value="MBT1070360.1"/>
    <property type="molecule type" value="Genomic_DNA"/>
</dbReference>
<dbReference type="InterPro" id="IPR025166">
    <property type="entry name" value="Integrase_DNA_bind_dom"/>
</dbReference>
<dbReference type="Proteomes" id="UP000784128">
    <property type="component" value="Unassembled WGS sequence"/>
</dbReference>
<dbReference type="RefSeq" id="WP_214296063.1">
    <property type="nucleotide sequence ID" value="NZ_JAHDYS010000001.1"/>
</dbReference>
<evidence type="ECO:0000256" key="2">
    <source>
        <dbReference type="ARBA" id="ARBA00022908"/>
    </source>
</evidence>
<dbReference type="PANTHER" id="PTHR30629:SF2">
    <property type="entry name" value="PROPHAGE INTEGRASE INTS-RELATED"/>
    <property type="match status" value="1"/>
</dbReference>
<evidence type="ECO:0000313" key="9">
    <source>
        <dbReference type="Proteomes" id="UP000784128"/>
    </source>
</evidence>
<dbReference type="Pfam" id="PF00589">
    <property type="entry name" value="Phage_integrase"/>
    <property type="match status" value="1"/>
</dbReference>
<evidence type="ECO:0000259" key="7">
    <source>
        <dbReference type="PROSITE" id="PS51900"/>
    </source>
</evidence>
<evidence type="ECO:0000256" key="1">
    <source>
        <dbReference type="ARBA" id="ARBA00008857"/>
    </source>
</evidence>
<dbReference type="InterPro" id="IPR013762">
    <property type="entry name" value="Integrase-like_cat_sf"/>
</dbReference>
<dbReference type="Pfam" id="PF22022">
    <property type="entry name" value="Phage_int_M"/>
    <property type="match status" value="1"/>
</dbReference>
<protein>
    <submittedName>
        <fullName evidence="8">Integrase arm-type DNA-binding domain-containing protein</fullName>
    </submittedName>
</protein>
<evidence type="ECO:0000313" key="8">
    <source>
        <dbReference type="EMBL" id="MBT1070360.1"/>
    </source>
</evidence>
<sequence length="411" mass="47094">MPKRIAPLTEMKVRNAKPALKEYKLYDGGGLHLLVTPSGGKLWRFKYRFDEKEKRLSFGAYPALSLMDARQRRDDAKKLLVKGVDPDAVKKAQKASKILTDENSFEVIAREWHRKFLTDKSDSYRIKMLANFERDVFPWIGARPINVLTAPELLMMLRRIESRGSLETAHRTRSACSQVFRYAIATGRVERDCAADLKGALPPYKKGHHAAITEPKQVATLLRAIDDYEGSFVVKCALKVAPYVFVRPGELRAAEWTEIDLATGEWNIPSKKMKMKHPHLVPLAIPVIEILKELQPLTGHSKYVFPCNRSPLRCMSENSLRVALRRMGYSNDEMTPHGFRAMARTILDEVLQIRPDYIEHQLAHAVRDPNGRAYNRTAHLAERRKMMQLWADYLDGLKRGTQVIPLRRVVE</sequence>
<keyword evidence="3 5" id="KW-0238">DNA-binding</keyword>
<dbReference type="InterPro" id="IPR002104">
    <property type="entry name" value="Integrase_catalytic"/>
</dbReference>
<dbReference type="InterPro" id="IPR010998">
    <property type="entry name" value="Integrase_recombinase_N"/>
</dbReference>
<evidence type="ECO:0000256" key="5">
    <source>
        <dbReference type="PROSITE-ProRule" id="PRU01248"/>
    </source>
</evidence>
<dbReference type="InterPro" id="IPR044068">
    <property type="entry name" value="CB"/>
</dbReference>
<keyword evidence="2" id="KW-0229">DNA integration</keyword>
<dbReference type="GO" id="GO:0003677">
    <property type="term" value="F:DNA binding"/>
    <property type="evidence" value="ECO:0007669"/>
    <property type="project" value="UniProtKB-KW"/>
</dbReference>
<evidence type="ECO:0000256" key="4">
    <source>
        <dbReference type="ARBA" id="ARBA00023172"/>
    </source>
</evidence>
<proteinExistence type="inferred from homology"/>
<dbReference type="InterPro" id="IPR011010">
    <property type="entry name" value="DNA_brk_join_enz"/>
</dbReference>
<comment type="caution">
    <text evidence="8">The sequence shown here is derived from an EMBL/GenBank/DDBJ whole genome shotgun (WGS) entry which is preliminary data.</text>
</comment>
<name>A0ABS5U3Y2_9BACT</name>
<organism evidence="8 9">
    <name type="scientific">Pelotalea chapellei</name>
    <dbReference type="NCBI Taxonomy" id="44671"/>
    <lineage>
        <taxon>Bacteria</taxon>
        <taxon>Pseudomonadati</taxon>
        <taxon>Thermodesulfobacteriota</taxon>
        <taxon>Desulfuromonadia</taxon>
        <taxon>Geobacterales</taxon>
        <taxon>Geobacteraceae</taxon>
        <taxon>Pelotalea</taxon>
    </lineage>
</organism>
<evidence type="ECO:0000256" key="3">
    <source>
        <dbReference type="ARBA" id="ARBA00023125"/>
    </source>
</evidence>
<dbReference type="InterPro" id="IPR050808">
    <property type="entry name" value="Phage_Integrase"/>
</dbReference>
<dbReference type="Gene3D" id="1.10.150.130">
    <property type="match status" value="1"/>
</dbReference>
<feature type="domain" description="Core-binding (CB)" evidence="7">
    <location>
        <begin position="103"/>
        <end position="184"/>
    </location>
</feature>
<gene>
    <name evidence="8" type="ORF">KJB30_01040</name>
</gene>
<dbReference type="InterPro" id="IPR053876">
    <property type="entry name" value="Phage_int_M"/>
</dbReference>
<evidence type="ECO:0000259" key="6">
    <source>
        <dbReference type="PROSITE" id="PS51898"/>
    </source>
</evidence>